<sequence>MLLLGCWVFSDRRLAGLWVTRWAFLPDLRFLCLSCREVERTFGAGENASGVNPQSSTCPPGQ</sequence>
<proteinExistence type="predicted"/>
<comment type="caution">
    <text evidence="1">The sequence shown here is derived from an EMBL/GenBank/DDBJ whole genome shotgun (WGS) entry which is preliminary data.</text>
</comment>
<dbReference type="Proteomes" id="UP000216164">
    <property type="component" value="Unassembled WGS sequence"/>
</dbReference>
<organism evidence="1 2">
    <name type="scientific">Ralstonia solanacearum K60</name>
    <dbReference type="NCBI Taxonomy" id="1091042"/>
    <lineage>
        <taxon>Bacteria</taxon>
        <taxon>Pseudomonadati</taxon>
        <taxon>Pseudomonadota</taxon>
        <taxon>Betaproteobacteria</taxon>
        <taxon>Burkholderiales</taxon>
        <taxon>Burkholderiaceae</taxon>
        <taxon>Ralstonia</taxon>
        <taxon>Ralstonia solanacearum species complex</taxon>
    </lineage>
</organism>
<reference evidence="1 2" key="1">
    <citation type="submission" date="2017-04" db="EMBL/GenBank/DDBJ databases">
        <title>Genome Announcement: Closed genomes of Ralstonia solanacearum strains K60, UW551, and UW700.</title>
        <authorList>
            <person name="Hayes M."/>
            <person name="Macintyre A.M."/>
            <person name="Allen C."/>
        </authorList>
    </citation>
    <scope>NUCLEOTIDE SEQUENCE [LARGE SCALE GENOMIC DNA]</scope>
    <source>
        <strain evidence="1 2">UW25</strain>
    </source>
</reference>
<accession>A0AAP7ZJ73</accession>
<evidence type="ECO:0000313" key="1">
    <source>
        <dbReference type="EMBL" id="OYQ10109.1"/>
    </source>
</evidence>
<protein>
    <submittedName>
        <fullName evidence="1">Uncharacterized protein</fullName>
    </submittedName>
</protein>
<evidence type="ECO:0000313" key="2">
    <source>
        <dbReference type="Proteomes" id="UP000216164"/>
    </source>
</evidence>
<dbReference type="AlphaFoldDB" id="A0AAP7ZJ73"/>
<name>A0AAP7ZJ73_RALSL</name>
<gene>
    <name evidence="1" type="ORF">B7R77_25405</name>
</gene>
<dbReference type="EMBL" id="NCTK01000002">
    <property type="protein sequence ID" value="OYQ10109.1"/>
    <property type="molecule type" value="Genomic_DNA"/>
</dbReference>